<evidence type="ECO:0000313" key="3">
    <source>
        <dbReference type="Proteomes" id="UP001429564"/>
    </source>
</evidence>
<gene>
    <name evidence="2" type="ORF">DL239_06050</name>
</gene>
<protein>
    <recommendedName>
        <fullName evidence="1">Aminoglycoside phosphotransferase domain-containing protein</fullName>
    </recommendedName>
</protein>
<dbReference type="Pfam" id="PF01636">
    <property type="entry name" value="APH"/>
    <property type="match status" value="1"/>
</dbReference>
<evidence type="ECO:0000259" key="1">
    <source>
        <dbReference type="Pfam" id="PF01636"/>
    </source>
</evidence>
<comment type="caution">
    <text evidence="2">The sequence shown here is derived from an EMBL/GenBank/DDBJ whole genome shotgun (WGS) entry which is preliminary data.</text>
</comment>
<evidence type="ECO:0000313" key="2">
    <source>
        <dbReference type="EMBL" id="NIZ60536.1"/>
    </source>
</evidence>
<proteinExistence type="predicted"/>
<dbReference type="InterPro" id="IPR051678">
    <property type="entry name" value="AGP_Transferase"/>
</dbReference>
<dbReference type="InterPro" id="IPR002575">
    <property type="entry name" value="Aminoglycoside_PTrfase"/>
</dbReference>
<dbReference type="PANTHER" id="PTHR21310">
    <property type="entry name" value="AMINOGLYCOSIDE PHOSPHOTRANSFERASE-RELATED-RELATED"/>
    <property type="match status" value="1"/>
</dbReference>
<dbReference type="Gene3D" id="3.90.1200.10">
    <property type="match status" value="1"/>
</dbReference>
<sequence>MFLTELERSAETAWVSLLDQADLPADGWTLKQLSKRDDTHSARIVYRAMHVDGGAYIYKHQLRPTNSGSVKQQFEANKHVFDTFPNTPEFKVPEPIYLDENTQSCLLSHINGEPLSDPMLRAMNDSAAQMDLLKRAGAWLDRFHRSHLDERRTFQPKFTLRHLREFRASIESGQREVPAKPLILRGIAHMEAIAPQFKGQQTVSCLQHGDLHMRNLIVSDQSIGGIDFAKSGAAPVGHDIAKLLLDYTRFMRPSSDIPAGQVVPQDAVEAFFDGYQLTGPDDPSVGFLLFSSVISVLKLVPKHRRDRSHGKQRFLEQLRPIARNAYVSPNAEDTADVLRFYLTKRSLNRAENGEHEIVNVVSSVAKKAGMRVEVLLNTKQAKERVARGQEYSMVHMEPPLNNRGLTFRNCYGGPFWQIDQSGARWNWQVARQAFTASDTPRAEIDAFFNHWRTRLHGESAAAVSKQGFIYMPLQGKLLTCRSFQCCSPVEMIEATLQQSELPILATLHPNETYSQAERDALDALQQHHSRFQLVEMPMAQALSGCDLVVTQNSSAAFHAGFFGKASVLFAQVDFHHIVANVADLGVAAAFDAARGDLPDFACYLHWYWQQAINIEASDSQTQICHRLRHFGWPV</sequence>
<dbReference type="Proteomes" id="UP001429564">
    <property type="component" value="Unassembled WGS sequence"/>
</dbReference>
<keyword evidence="3" id="KW-1185">Reference proteome</keyword>
<dbReference type="SUPFAM" id="SSF56112">
    <property type="entry name" value="Protein kinase-like (PK-like)"/>
    <property type="match status" value="1"/>
</dbReference>
<dbReference type="EMBL" id="QHLQ01000004">
    <property type="protein sequence ID" value="NIZ60536.1"/>
    <property type="molecule type" value="Genomic_DNA"/>
</dbReference>
<dbReference type="InterPro" id="IPR011009">
    <property type="entry name" value="Kinase-like_dom_sf"/>
</dbReference>
<reference evidence="2 3" key="1">
    <citation type="submission" date="2018-05" db="EMBL/GenBank/DDBJ databases">
        <authorList>
            <person name="Zhang Y.-J."/>
        </authorList>
    </citation>
    <scope>NUCLEOTIDE SEQUENCE [LARGE SCALE GENOMIC DNA]</scope>
    <source>
        <strain evidence="2 3">CY04</strain>
    </source>
</reference>
<dbReference type="RefSeq" id="WP_167683107.1">
    <property type="nucleotide sequence ID" value="NZ_QHLQ01000004.1"/>
</dbReference>
<name>A0ABX0W4H5_9RHOB</name>
<organism evidence="2 3">
    <name type="scientific">Parasedimentitalea denitrificans</name>
    <dbReference type="NCBI Taxonomy" id="2211118"/>
    <lineage>
        <taxon>Bacteria</taxon>
        <taxon>Pseudomonadati</taxon>
        <taxon>Pseudomonadota</taxon>
        <taxon>Alphaproteobacteria</taxon>
        <taxon>Rhodobacterales</taxon>
        <taxon>Paracoccaceae</taxon>
        <taxon>Parasedimentitalea</taxon>
    </lineage>
</organism>
<accession>A0ABX0W4H5</accession>
<feature type="domain" description="Aminoglycoside phosphotransferase" evidence="1">
    <location>
        <begin position="47"/>
        <end position="254"/>
    </location>
</feature>